<reference evidence="4 5" key="1">
    <citation type="submission" date="2018-09" db="EMBL/GenBank/DDBJ databases">
        <title>Murine metabolic-syndrome-specific gut microbial biobank.</title>
        <authorList>
            <person name="Liu C."/>
        </authorList>
    </citation>
    <scope>NUCLEOTIDE SEQUENCE [LARGE SCALE GENOMIC DNA]</scope>
    <source>
        <strain evidence="4 5">0.1X-D8-26</strain>
    </source>
</reference>
<evidence type="ECO:0000313" key="5">
    <source>
        <dbReference type="Proteomes" id="UP000267159"/>
    </source>
</evidence>
<organism evidence="4 5">
    <name type="scientific">Bacteroides acidifaciens</name>
    <dbReference type="NCBI Taxonomy" id="85831"/>
    <lineage>
        <taxon>Bacteria</taxon>
        <taxon>Pseudomonadati</taxon>
        <taxon>Bacteroidota</taxon>
        <taxon>Bacteroidia</taxon>
        <taxon>Bacteroidales</taxon>
        <taxon>Bacteroidaceae</taxon>
        <taxon>Bacteroides</taxon>
    </lineage>
</organism>
<dbReference type="EMBL" id="RAZM01000051">
    <property type="protein sequence ID" value="RLT79389.1"/>
    <property type="molecule type" value="Genomic_DNA"/>
</dbReference>
<protein>
    <submittedName>
        <fullName evidence="4">DUF4784 domain-containing protein</fullName>
    </submittedName>
</protein>
<feature type="signal peptide" evidence="1">
    <location>
        <begin position="1"/>
        <end position="21"/>
    </location>
</feature>
<feature type="chain" id="PRO_5018134958" evidence="1">
    <location>
        <begin position="22"/>
        <end position="444"/>
    </location>
</feature>
<gene>
    <name evidence="4" type="ORF">D7Y07_13955</name>
</gene>
<name>A0A3L8A5U7_9BACE</name>
<dbReference type="Proteomes" id="UP000267159">
    <property type="component" value="Unassembled WGS sequence"/>
</dbReference>
<dbReference type="AlphaFoldDB" id="A0A3L8A5U7"/>
<dbReference type="Pfam" id="PF16023">
    <property type="entry name" value="DUF4784"/>
    <property type="match status" value="1"/>
</dbReference>
<feature type="domain" description="DUF4784" evidence="2">
    <location>
        <begin position="253"/>
        <end position="441"/>
    </location>
</feature>
<comment type="caution">
    <text evidence="4">The sequence shown here is derived from an EMBL/GenBank/DDBJ whole genome shotgun (WGS) entry which is preliminary data.</text>
</comment>
<accession>A0A3L8A5U7</accession>
<evidence type="ECO:0000259" key="2">
    <source>
        <dbReference type="Pfam" id="PF16023"/>
    </source>
</evidence>
<dbReference type="InterPro" id="IPR031978">
    <property type="entry name" value="DUF4784"/>
</dbReference>
<evidence type="ECO:0000256" key="1">
    <source>
        <dbReference type="SAM" id="SignalP"/>
    </source>
</evidence>
<dbReference type="Gene3D" id="2.60.40.3920">
    <property type="match status" value="1"/>
</dbReference>
<dbReference type="Pfam" id="PF20264">
    <property type="entry name" value="DUF4784_N"/>
    <property type="match status" value="1"/>
</dbReference>
<feature type="domain" description="DUF4784" evidence="3">
    <location>
        <begin position="33"/>
        <end position="137"/>
    </location>
</feature>
<evidence type="ECO:0000259" key="3">
    <source>
        <dbReference type="Pfam" id="PF20264"/>
    </source>
</evidence>
<dbReference type="InterPro" id="IPR046546">
    <property type="entry name" value="DUF4784_N"/>
</dbReference>
<keyword evidence="1" id="KW-0732">Signal</keyword>
<sequence>MIKSILSSILLTLSLCGLFSACGNDDDSSQIQLVTDYGVTEAGQTLRPGDIVHIYGNGFQANDCVEYDFRWDTGEQMFPEGFRGPVAAEIAESRPDGIDVRMPYRMPPSRVDIFLRREGDRMLMGKILLSDGQTPKDFRLYALDSQRHTIDRIGADGTANASANVWDISTRPDFHSIANCVYTYGLCGLSKAHGIQQPFFLDFCTGEWRPLYTTGYGTLALVTGKHSMVSAFVRNQKGSYYLDNISADLEQSNYAVPTRMNVGSGSVMGSASPLPEGLSAEQFGDYPGVFAQDQRLLILLSAKIGEGKWAPVLYSPSRFHVQETVEAGALIPFYFSVRLPATESGDTFATKVGYVVSDSADKGGSRFYLLDVPQSEWWTQEPFAVLRGKVISVSHNFERPGTFTVLSEKDGTYTVADYDWNQGEWQAPVHTATDMTYSAIVWGN</sequence>
<dbReference type="PROSITE" id="PS51257">
    <property type="entry name" value="PROKAR_LIPOPROTEIN"/>
    <property type="match status" value="1"/>
</dbReference>
<proteinExistence type="predicted"/>
<evidence type="ECO:0000313" key="4">
    <source>
        <dbReference type="EMBL" id="RLT79389.1"/>
    </source>
</evidence>